<feature type="compositionally biased region" description="Basic and acidic residues" evidence="1">
    <location>
        <begin position="446"/>
        <end position="465"/>
    </location>
</feature>
<feature type="region of interest" description="Disordered" evidence="1">
    <location>
        <begin position="255"/>
        <end position="285"/>
    </location>
</feature>
<feature type="compositionally biased region" description="Basic and acidic residues" evidence="1">
    <location>
        <begin position="373"/>
        <end position="386"/>
    </location>
</feature>
<sequence length="755" mass="84127">MLWTPWATSVPSVLVVCAVLAWWFTEPKTAHLNAIVTIGLMLFFWSIAPELAQETPTWLYQAALGFLATSELDIFILRHFNMLITGLAATWLAYRAWQVLRKPVPELIHVLGVEVPDPPDVSLAGIRKDAATLNWTRPHANSSVAKFLIQVNGVNVGESSSQETAITVTGLKPSHFYNIRVIAVSHSNFQAGSRSIRLRTYNKDGRPETGNGRVPASWVPEDQPSSSAESHDDDGNMRVPTAAVETASIPESTVAPMQMSSSGSVTRRNTLTRKHSPSTASMDQSVKDALDRVPEGSLVELSARFENIRKDTEESLAQLEKDEREHQKLLDELTEEKKTKKQILKEKDETTNKCKAEMNLTDRAMRSTQTRKTNVEKRLRDKENERKKLHDDIARWDKDLAQMKKRQAGFEQEKAKIQKEVEERKREYRDQVQALQASLAQEEAELKEKGKELKEAEDQRKRLPGGEESEEWRERDRQVQRDWEARCRDYNRRIFFLNKKVKAQEDYELVLRTQLATAQQSNLGFSYAQANASGVDFDHANQTQLKRRTGNSMPGAAAPSPSTSYAIEERQSYMPANGFDGGFSTSRAPTIPPGFAASAFPNFSDVSAPLDDEGIQALTAGAPLSPTATSLLPATLFDTADDDFPPTRPSRHGTFGQPMSPENDPQSPISEGMSYSAMSSPHGSAQHLPFSHYGGDVSERASLRGEYGTASSPAAPSTQTNRFSFWPHRQNKSTNEPPTSRFSQICAEPIISPAN</sequence>
<dbReference type="Pfam" id="PF00041">
    <property type="entry name" value="fn3"/>
    <property type="match status" value="1"/>
</dbReference>
<dbReference type="InterPro" id="IPR003961">
    <property type="entry name" value="FN3_dom"/>
</dbReference>
<feature type="compositionally biased region" description="Polar residues" evidence="1">
    <location>
        <begin position="709"/>
        <end position="723"/>
    </location>
</feature>
<comment type="caution">
    <text evidence="4">The sequence shown here is derived from an EMBL/GenBank/DDBJ whole genome shotgun (WGS) entry which is preliminary data.</text>
</comment>
<feature type="region of interest" description="Disordered" evidence="1">
    <location>
        <begin position="446"/>
        <end position="477"/>
    </location>
</feature>
<evidence type="ECO:0000256" key="2">
    <source>
        <dbReference type="SAM" id="Phobius"/>
    </source>
</evidence>
<evidence type="ECO:0000313" key="5">
    <source>
        <dbReference type="Proteomes" id="UP001480595"/>
    </source>
</evidence>
<feature type="region of interest" description="Disordered" evidence="1">
    <location>
        <begin position="641"/>
        <end position="684"/>
    </location>
</feature>
<feature type="domain" description="Fibronectin type-III" evidence="3">
    <location>
        <begin position="115"/>
        <end position="203"/>
    </location>
</feature>
<keyword evidence="2" id="KW-0472">Membrane</keyword>
<dbReference type="CDD" id="cd00063">
    <property type="entry name" value="FN3"/>
    <property type="match status" value="1"/>
</dbReference>
<evidence type="ECO:0000313" key="4">
    <source>
        <dbReference type="EMBL" id="KAK8061513.1"/>
    </source>
</evidence>
<protein>
    <recommendedName>
        <fullName evidence="3">Fibronectin type-III domain-containing protein</fullName>
    </recommendedName>
</protein>
<feature type="region of interest" description="Disordered" evidence="1">
    <location>
        <begin position="704"/>
        <end position="755"/>
    </location>
</feature>
<dbReference type="Proteomes" id="UP001480595">
    <property type="component" value="Unassembled WGS sequence"/>
</dbReference>
<feature type="region of interest" description="Disordered" evidence="1">
    <location>
        <begin position="354"/>
        <end position="386"/>
    </location>
</feature>
<reference evidence="4 5" key="1">
    <citation type="submission" date="2023-01" db="EMBL/GenBank/DDBJ databases">
        <title>Analysis of 21 Apiospora genomes using comparative genomics revels a genus with tremendous synthesis potential of carbohydrate active enzymes and secondary metabolites.</title>
        <authorList>
            <person name="Sorensen T."/>
        </authorList>
    </citation>
    <scope>NUCLEOTIDE SEQUENCE [LARGE SCALE GENOMIC DNA]</scope>
    <source>
        <strain evidence="4 5">CBS 135458</strain>
    </source>
</reference>
<evidence type="ECO:0000256" key="1">
    <source>
        <dbReference type="SAM" id="MobiDB-lite"/>
    </source>
</evidence>
<keyword evidence="2" id="KW-1133">Transmembrane helix</keyword>
<name>A0ABR1URG2_9PEZI</name>
<dbReference type="InterPro" id="IPR013783">
    <property type="entry name" value="Ig-like_fold"/>
</dbReference>
<keyword evidence="2" id="KW-0812">Transmembrane</keyword>
<accession>A0ABR1URG2</accession>
<feature type="compositionally biased region" description="Polar residues" evidence="1">
    <location>
        <begin position="258"/>
        <end position="269"/>
    </location>
</feature>
<feature type="compositionally biased region" description="Polar residues" evidence="1">
    <location>
        <begin position="732"/>
        <end position="743"/>
    </location>
</feature>
<feature type="transmembrane region" description="Helical" evidence="2">
    <location>
        <begin position="31"/>
        <end position="48"/>
    </location>
</feature>
<dbReference type="SUPFAM" id="SSF49265">
    <property type="entry name" value="Fibronectin type III"/>
    <property type="match status" value="1"/>
</dbReference>
<dbReference type="GeneID" id="92092351"/>
<feature type="region of interest" description="Disordered" evidence="1">
    <location>
        <begin position="200"/>
        <end position="237"/>
    </location>
</feature>
<dbReference type="SMART" id="SM00060">
    <property type="entry name" value="FN3"/>
    <property type="match status" value="1"/>
</dbReference>
<feature type="transmembrane region" description="Helical" evidence="2">
    <location>
        <begin position="6"/>
        <end position="24"/>
    </location>
</feature>
<dbReference type="PROSITE" id="PS50853">
    <property type="entry name" value="FN3"/>
    <property type="match status" value="1"/>
</dbReference>
<proteinExistence type="predicted"/>
<dbReference type="InterPro" id="IPR036116">
    <property type="entry name" value="FN3_sf"/>
</dbReference>
<organism evidence="4 5">
    <name type="scientific">Apiospora phragmitis</name>
    <dbReference type="NCBI Taxonomy" id="2905665"/>
    <lineage>
        <taxon>Eukaryota</taxon>
        <taxon>Fungi</taxon>
        <taxon>Dikarya</taxon>
        <taxon>Ascomycota</taxon>
        <taxon>Pezizomycotina</taxon>
        <taxon>Sordariomycetes</taxon>
        <taxon>Xylariomycetidae</taxon>
        <taxon>Amphisphaeriales</taxon>
        <taxon>Apiosporaceae</taxon>
        <taxon>Apiospora</taxon>
    </lineage>
</organism>
<evidence type="ECO:0000259" key="3">
    <source>
        <dbReference type="PROSITE" id="PS50853"/>
    </source>
</evidence>
<dbReference type="EMBL" id="JAQQWL010000008">
    <property type="protein sequence ID" value="KAK8061513.1"/>
    <property type="molecule type" value="Genomic_DNA"/>
</dbReference>
<dbReference type="RefSeq" id="XP_066714775.1">
    <property type="nucleotide sequence ID" value="XM_066859288.1"/>
</dbReference>
<gene>
    <name evidence="4" type="ORF">PG994_007879</name>
</gene>
<keyword evidence="5" id="KW-1185">Reference proteome</keyword>
<dbReference type="Gene3D" id="2.60.40.10">
    <property type="entry name" value="Immunoglobulins"/>
    <property type="match status" value="1"/>
</dbReference>